<evidence type="ECO:0000259" key="16">
    <source>
        <dbReference type="PROSITE" id="PS51192"/>
    </source>
</evidence>
<dbReference type="InterPro" id="IPR045562">
    <property type="entry name" value="RecG_dom3_C"/>
</dbReference>
<dbReference type="NCBIfam" id="NF008168">
    <property type="entry name" value="PRK10917.2-2"/>
    <property type="match status" value="1"/>
</dbReference>
<evidence type="ECO:0000256" key="8">
    <source>
        <dbReference type="ARBA" id="ARBA00023125"/>
    </source>
</evidence>
<dbReference type="SMART" id="SM00487">
    <property type="entry name" value="DEXDc"/>
    <property type="match status" value="1"/>
</dbReference>
<evidence type="ECO:0000256" key="9">
    <source>
        <dbReference type="ARBA" id="ARBA00023172"/>
    </source>
</evidence>
<evidence type="ECO:0000256" key="10">
    <source>
        <dbReference type="ARBA" id="ARBA00023204"/>
    </source>
</evidence>
<comment type="caution">
    <text evidence="18">The sequence shown here is derived from an EMBL/GenBank/DDBJ whole genome shotgun (WGS) entry which is preliminary data.</text>
</comment>
<dbReference type="CDD" id="cd04488">
    <property type="entry name" value="RecG_wedge_OBF"/>
    <property type="match status" value="1"/>
</dbReference>
<evidence type="ECO:0000256" key="2">
    <source>
        <dbReference type="ARBA" id="ARBA00017846"/>
    </source>
</evidence>
<name>A0A0N8WFL1_9FLAO</name>
<dbReference type="CDD" id="cd17992">
    <property type="entry name" value="DEXHc_RecG"/>
    <property type="match status" value="1"/>
</dbReference>
<dbReference type="Pfam" id="PF00270">
    <property type="entry name" value="DEAD"/>
    <property type="match status" value="1"/>
</dbReference>
<dbReference type="InterPro" id="IPR027417">
    <property type="entry name" value="P-loop_NTPase"/>
</dbReference>
<keyword evidence="5 15" id="KW-0378">Hydrolase</keyword>
<evidence type="ECO:0000256" key="5">
    <source>
        <dbReference type="ARBA" id="ARBA00022801"/>
    </source>
</evidence>
<dbReference type="Pfam" id="PF00271">
    <property type="entry name" value="Helicase_C"/>
    <property type="match status" value="1"/>
</dbReference>
<evidence type="ECO:0000256" key="1">
    <source>
        <dbReference type="ARBA" id="ARBA00007504"/>
    </source>
</evidence>
<dbReference type="SUPFAM" id="SSF52540">
    <property type="entry name" value="P-loop containing nucleoside triphosphate hydrolases"/>
    <property type="match status" value="2"/>
</dbReference>
<comment type="similarity">
    <text evidence="1 15">Belongs to the helicase family. RecG subfamily.</text>
</comment>
<dbReference type="GO" id="GO:0005524">
    <property type="term" value="F:ATP binding"/>
    <property type="evidence" value="ECO:0007669"/>
    <property type="project" value="UniProtKB-KW"/>
</dbReference>
<evidence type="ECO:0000256" key="7">
    <source>
        <dbReference type="ARBA" id="ARBA00022840"/>
    </source>
</evidence>
<dbReference type="OrthoDB" id="9804325at2"/>
<keyword evidence="7 15" id="KW-0067">ATP-binding</keyword>
<accession>A0A0N8WFL1</accession>
<dbReference type="GO" id="GO:0043138">
    <property type="term" value="F:3'-5' DNA helicase activity"/>
    <property type="evidence" value="ECO:0007669"/>
    <property type="project" value="UniProtKB-EC"/>
</dbReference>
<dbReference type="AlphaFoldDB" id="A0A0N8WFL1"/>
<dbReference type="PATRIC" id="fig|1547436.3.peg.661"/>
<keyword evidence="3 15" id="KW-0547">Nucleotide-binding</keyword>
<dbReference type="GO" id="GO:0003677">
    <property type="term" value="F:DNA binding"/>
    <property type="evidence" value="ECO:0007669"/>
    <property type="project" value="UniProtKB-KW"/>
</dbReference>
<dbReference type="SMART" id="SM00490">
    <property type="entry name" value="HELICc"/>
    <property type="match status" value="1"/>
</dbReference>
<dbReference type="InterPro" id="IPR004609">
    <property type="entry name" value="ATP-dep_DNA_helicase_RecG"/>
</dbReference>
<evidence type="ECO:0000256" key="12">
    <source>
        <dbReference type="ARBA" id="ARBA00034617"/>
    </source>
</evidence>
<dbReference type="InterPro" id="IPR001650">
    <property type="entry name" value="Helicase_C-like"/>
</dbReference>
<dbReference type="EMBL" id="LCTZ01000002">
    <property type="protein sequence ID" value="KQC29003.1"/>
    <property type="molecule type" value="Genomic_DNA"/>
</dbReference>
<dbReference type="Gene3D" id="2.40.50.140">
    <property type="entry name" value="Nucleic acid-binding proteins"/>
    <property type="match status" value="1"/>
</dbReference>
<evidence type="ECO:0000256" key="3">
    <source>
        <dbReference type="ARBA" id="ARBA00022741"/>
    </source>
</evidence>
<evidence type="ECO:0000313" key="18">
    <source>
        <dbReference type="EMBL" id="KQC29003.1"/>
    </source>
</evidence>
<dbReference type="PANTHER" id="PTHR47964:SF1">
    <property type="entry name" value="ATP-DEPENDENT DNA HELICASE HOMOLOG RECG, CHLOROPLASTIC"/>
    <property type="match status" value="1"/>
</dbReference>
<keyword evidence="6 15" id="KW-0347">Helicase</keyword>
<evidence type="ECO:0000256" key="15">
    <source>
        <dbReference type="RuleBase" id="RU363016"/>
    </source>
</evidence>
<dbReference type="NCBIfam" id="TIGR00643">
    <property type="entry name" value="recG"/>
    <property type="match status" value="1"/>
</dbReference>
<dbReference type="RefSeq" id="WP_055392551.1">
    <property type="nucleotide sequence ID" value="NZ_LCTZ01000002.1"/>
</dbReference>
<sequence length="701" mass="80004">MNPNFLQTPIPYLKGVGPNRAETLGAELGIQTYRDLLHLFPNRYLDKTSYYKINQLKPSGADVQVVGKIVHIKTVEQKRGKRLVASFVDETGQMELVWFRGHKWIRENLKLNEPYVVFGKTTRYGSIFSMPHPEMELLSEHQKGLKVAMQPIYPSTEKLSAKGITNRVIGKMMQQLFLESKGQFPESLSSTILDELKLIPKSEALFNIHFPKNQELLAKAQFRLKFEELFYVQLQLISKKLIRKQKIKGLPFENVGEKFNVFFKNHLPFELTNAQKKVIKEIRNDMGSNAQMNRLLQGDVGSGKTIVALMCMILAIDNGFQTCLMAPTEILANQHYTGLKELLGEMEITISLLTGSTKKSARTHIHEQLENGELHILVGTHAVLEDKVQFNNLGLAIIDEQHRFGVAQRSKLWHKNEVPPHILVMTATPIPRTLAMSLYGDLDISVIDELPPGRKPIKTVHRFDSNRLKVFQFIKDEIKKGRQIYMVYPLIKESEALDYKDLMDGYESISRDFPLPDYQISIVHGKMKPKDKDYEMERFVKGETQIMVATTVIEVGVNVPNASVMIIESAERFGLSQLHQLRGRVGRGAEQSFCILMTSHKLSEDAKTRLLTMVRTNDGFDIAEVDLKLRGPGDLMGTQQSGLLNLKIADIVKDNQILKTARYYAIQLLKEDPKMEKEENKSIRIAYTKMMKQSSIWNYIS</sequence>
<keyword evidence="11" id="KW-0413">Isomerase</keyword>
<evidence type="ECO:0000256" key="11">
    <source>
        <dbReference type="ARBA" id="ARBA00023235"/>
    </source>
</evidence>
<evidence type="ECO:0000256" key="6">
    <source>
        <dbReference type="ARBA" id="ARBA00022806"/>
    </source>
</evidence>
<keyword evidence="9 15" id="KW-0233">DNA recombination</keyword>
<dbReference type="Pfam" id="PF17191">
    <property type="entry name" value="RecG_wedge"/>
    <property type="match status" value="1"/>
</dbReference>
<comment type="function">
    <text evidence="15">Plays a critical role in recombination and DNA repair. Helps process Holliday junction intermediates to mature products by catalyzing branch migration. Has replication fork regression activity, unwinds stalled or blocked replication forks to make a HJ that can be resolved. Has a DNA unwinding activity characteristic of a DNA helicase with 3'-5' polarity.</text>
</comment>
<dbReference type="GO" id="GO:0006310">
    <property type="term" value="P:DNA recombination"/>
    <property type="evidence" value="ECO:0007669"/>
    <property type="project" value="UniProtKB-UniRule"/>
</dbReference>
<gene>
    <name evidence="18" type="ORF">AAY42_03145</name>
</gene>
<dbReference type="GO" id="GO:0016887">
    <property type="term" value="F:ATP hydrolysis activity"/>
    <property type="evidence" value="ECO:0007669"/>
    <property type="project" value="RHEA"/>
</dbReference>
<dbReference type="Gene3D" id="3.40.50.300">
    <property type="entry name" value="P-loop containing nucleotide triphosphate hydrolases"/>
    <property type="match status" value="2"/>
</dbReference>
<evidence type="ECO:0000256" key="4">
    <source>
        <dbReference type="ARBA" id="ARBA00022763"/>
    </source>
</evidence>
<proteinExistence type="inferred from homology"/>
<evidence type="ECO:0000256" key="13">
    <source>
        <dbReference type="ARBA" id="ARBA00034808"/>
    </source>
</evidence>
<protein>
    <recommendedName>
        <fullName evidence="2 15">ATP-dependent DNA helicase RecG</fullName>
        <ecNumber evidence="13 15">5.6.2.4</ecNumber>
    </recommendedName>
</protein>
<dbReference type="InterPro" id="IPR033454">
    <property type="entry name" value="RecG_wedge"/>
</dbReference>
<dbReference type="InterPro" id="IPR011545">
    <property type="entry name" value="DEAD/DEAH_box_helicase_dom"/>
</dbReference>
<dbReference type="STRING" id="346185.AAY42_03145"/>
<keyword evidence="10 15" id="KW-0234">DNA repair</keyword>
<dbReference type="InterPro" id="IPR047112">
    <property type="entry name" value="RecG/Mfd"/>
</dbReference>
<keyword evidence="19" id="KW-1185">Reference proteome</keyword>
<keyword evidence="4 15" id="KW-0227">DNA damage</keyword>
<dbReference type="PROSITE" id="PS51194">
    <property type="entry name" value="HELICASE_CTER"/>
    <property type="match status" value="1"/>
</dbReference>
<evidence type="ECO:0000259" key="17">
    <source>
        <dbReference type="PROSITE" id="PS51194"/>
    </source>
</evidence>
<dbReference type="SUPFAM" id="SSF50249">
    <property type="entry name" value="Nucleic acid-binding proteins"/>
    <property type="match status" value="1"/>
</dbReference>
<keyword evidence="8" id="KW-0238">DNA-binding</keyword>
<feature type="domain" description="Helicase ATP-binding" evidence="16">
    <location>
        <begin position="285"/>
        <end position="447"/>
    </location>
</feature>
<dbReference type="Proteomes" id="UP000050827">
    <property type="component" value="Unassembled WGS sequence"/>
</dbReference>
<comment type="catalytic activity">
    <reaction evidence="14 15">
        <text>ATP + H2O = ADP + phosphate + H(+)</text>
        <dbReference type="Rhea" id="RHEA:13065"/>
        <dbReference type="ChEBI" id="CHEBI:15377"/>
        <dbReference type="ChEBI" id="CHEBI:15378"/>
        <dbReference type="ChEBI" id="CHEBI:30616"/>
        <dbReference type="ChEBI" id="CHEBI:43474"/>
        <dbReference type="ChEBI" id="CHEBI:456216"/>
        <dbReference type="EC" id="5.6.2.4"/>
    </reaction>
</comment>
<evidence type="ECO:0000256" key="14">
    <source>
        <dbReference type="ARBA" id="ARBA00048988"/>
    </source>
</evidence>
<organism evidence="18 19">
    <name type="scientific">Flagellimonas eckloniae</name>
    <dbReference type="NCBI Taxonomy" id="346185"/>
    <lineage>
        <taxon>Bacteria</taxon>
        <taxon>Pseudomonadati</taxon>
        <taxon>Bacteroidota</taxon>
        <taxon>Flavobacteriia</taxon>
        <taxon>Flavobacteriales</taxon>
        <taxon>Flavobacteriaceae</taxon>
        <taxon>Flagellimonas</taxon>
    </lineage>
</organism>
<dbReference type="PROSITE" id="PS51192">
    <property type="entry name" value="HELICASE_ATP_BIND_1"/>
    <property type="match status" value="1"/>
</dbReference>
<evidence type="ECO:0000313" key="19">
    <source>
        <dbReference type="Proteomes" id="UP000050827"/>
    </source>
</evidence>
<dbReference type="NCBIfam" id="NF008165">
    <property type="entry name" value="PRK10917.1-3"/>
    <property type="match status" value="1"/>
</dbReference>
<dbReference type="InterPro" id="IPR014001">
    <property type="entry name" value="Helicase_ATP-bd"/>
</dbReference>
<dbReference type="EC" id="5.6.2.4" evidence="13 15"/>
<dbReference type="Pfam" id="PF19833">
    <property type="entry name" value="RecG_dom3_C"/>
    <property type="match status" value="1"/>
</dbReference>
<dbReference type="PANTHER" id="PTHR47964">
    <property type="entry name" value="ATP-DEPENDENT DNA HELICASE HOMOLOG RECG, CHLOROPLASTIC"/>
    <property type="match status" value="1"/>
</dbReference>
<feature type="domain" description="Helicase C-terminal" evidence="17">
    <location>
        <begin position="469"/>
        <end position="633"/>
    </location>
</feature>
<reference evidence="18 19" key="1">
    <citation type="submission" date="2015-04" db="EMBL/GenBank/DDBJ databases">
        <title>Complete genome of flavobacterium.</title>
        <authorList>
            <person name="Kwon Y.M."/>
            <person name="Kim S.-J."/>
        </authorList>
    </citation>
    <scope>NUCLEOTIDE SEQUENCE [LARGE SCALE GENOMIC DNA]</scope>
    <source>
        <strain evidence="18 19">DK169</strain>
    </source>
</reference>
<dbReference type="GO" id="GO:0006281">
    <property type="term" value="P:DNA repair"/>
    <property type="evidence" value="ECO:0007669"/>
    <property type="project" value="UniProtKB-UniRule"/>
</dbReference>
<dbReference type="InterPro" id="IPR012340">
    <property type="entry name" value="NA-bd_OB-fold"/>
</dbReference>
<comment type="catalytic activity">
    <reaction evidence="12 15">
        <text>Couples ATP hydrolysis with the unwinding of duplex DNA by translocating in the 3'-5' direction.</text>
        <dbReference type="EC" id="5.6.2.4"/>
    </reaction>
</comment>